<evidence type="ECO:0000313" key="2">
    <source>
        <dbReference type="Proteomes" id="UP001062846"/>
    </source>
</evidence>
<keyword evidence="2" id="KW-1185">Reference proteome</keyword>
<dbReference type="Proteomes" id="UP001062846">
    <property type="component" value="Chromosome 11"/>
</dbReference>
<name>A0ACC0LP60_RHOML</name>
<evidence type="ECO:0000313" key="1">
    <source>
        <dbReference type="EMBL" id="KAI8530112.1"/>
    </source>
</evidence>
<sequence>MKVSVFDMVMFNKVTGGYRVGPLPVDVLGTLGLVSSVDVYGHDSPGFRSLNQPYQAWILGTSSTGSTPQYDSRHSHKRHYTHEITTSSSKLTISIIVAPNPPTWQHHVLIASIALRSPQQPRAYYLSHSEALQPSPEPVVPAALRLLSTAPCLLLQAISNASAAPRALYRQQLYACYLSGPVPKSLNGPPSEIVQRLLIRYLIRSTAVHPLLSGSKPIISIGSTPINSAAPSMLLNSSRLAINSNHNYPSGSKSATQRPYVRCFIKSVTRPLYVRYLINSVAPSSPLSSKLSSSELITTKQLSDSTPMLTSAAQRPHPTISTALP</sequence>
<proteinExistence type="predicted"/>
<protein>
    <submittedName>
        <fullName evidence="1">Uncharacterized protein</fullName>
    </submittedName>
</protein>
<organism evidence="1 2">
    <name type="scientific">Rhododendron molle</name>
    <name type="common">Chinese azalea</name>
    <name type="synonym">Azalea mollis</name>
    <dbReference type="NCBI Taxonomy" id="49168"/>
    <lineage>
        <taxon>Eukaryota</taxon>
        <taxon>Viridiplantae</taxon>
        <taxon>Streptophyta</taxon>
        <taxon>Embryophyta</taxon>
        <taxon>Tracheophyta</taxon>
        <taxon>Spermatophyta</taxon>
        <taxon>Magnoliopsida</taxon>
        <taxon>eudicotyledons</taxon>
        <taxon>Gunneridae</taxon>
        <taxon>Pentapetalae</taxon>
        <taxon>asterids</taxon>
        <taxon>Ericales</taxon>
        <taxon>Ericaceae</taxon>
        <taxon>Ericoideae</taxon>
        <taxon>Rhodoreae</taxon>
        <taxon>Rhododendron</taxon>
    </lineage>
</organism>
<gene>
    <name evidence="1" type="ORF">RHMOL_Rhmol11G0030000</name>
</gene>
<dbReference type="EMBL" id="CM046398">
    <property type="protein sequence ID" value="KAI8530112.1"/>
    <property type="molecule type" value="Genomic_DNA"/>
</dbReference>
<reference evidence="1" key="1">
    <citation type="submission" date="2022-02" db="EMBL/GenBank/DDBJ databases">
        <title>Plant Genome Project.</title>
        <authorList>
            <person name="Zhang R.-G."/>
        </authorList>
    </citation>
    <scope>NUCLEOTIDE SEQUENCE</scope>
    <source>
        <strain evidence="1">AT1</strain>
    </source>
</reference>
<comment type="caution">
    <text evidence="1">The sequence shown here is derived from an EMBL/GenBank/DDBJ whole genome shotgun (WGS) entry which is preliminary data.</text>
</comment>
<accession>A0ACC0LP60</accession>